<feature type="region of interest" description="Disordered" evidence="1">
    <location>
        <begin position="218"/>
        <end position="237"/>
    </location>
</feature>
<keyword evidence="2" id="KW-0812">Transmembrane</keyword>
<evidence type="ECO:0000256" key="1">
    <source>
        <dbReference type="SAM" id="MobiDB-lite"/>
    </source>
</evidence>
<sequence>MTFVSWVMSLLRRRPFFIVGVMILVVLGGYYWLGFYGKGAKEQREVGKVEVTRPTIVNGELVLPKVGAASGSLSDGKIGVLSANLFGVFDPSAGSLRSDSGQAGQVPSAGLTPKLVGIRILGEIENRASGKIDGLSPVVRFLDQEGKVMGQKVGRLTPGFGFLGFMPQEKTVYDVMVEDPLQADKLEIIINSAPGEGGKFEPLKVAGRNIEVKTARYQGGQDASASGGPVGSEGEMTEATPPEIEYYTVSGQAENGLVDAVTEITVYAWVKGAGGEVFSFGRQDFGSDLVNPGEKVDFRINLVPFKADEIYDSYAVAVWGRRYKLLTGRG</sequence>
<reference evidence="3 4" key="1">
    <citation type="journal article" date="2016" name="Nat. Commun.">
        <title>Thousands of microbial genomes shed light on interconnected biogeochemical processes in an aquifer system.</title>
        <authorList>
            <person name="Anantharaman K."/>
            <person name="Brown C.T."/>
            <person name="Hug L.A."/>
            <person name="Sharon I."/>
            <person name="Castelle C.J."/>
            <person name="Probst A.J."/>
            <person name="Thomas B.C."/>
            <person name="Singh A."/>
            <person name="Wilkins M.J."/>
            <person name="Karaoz U."/>
            <person name="Brodie E.L."/>
            <person name="Williams K.H."/>
            <person name="Hubbard S.S."/>
            <person name="Banfield J.F."/>
        </authorList>
    </citation>
    <scope>NUCLEOTIDE SEQUENCE [LARGE SCALE GENOMIC DNA]</scope>
</reference>
<organism evidence="3 4">
    <name type="scientific">Candidatus Gottesmanbacteria bacterium RIFCSPHIGHO2_01_FULL_47_48</name>
    <dbReference type="NCBI Taxonomy" id="1798381"/>
    <lineage>
        <taxon>Bacteria</taxon>
        <taxon>Candidatus Gottesmaniibacteriota</taxon>
    </lineage>
</organism>
<feature type="transmembrane region" description="Helical" evidence="2">
    <location>
        <begin position="15"/>
        <end position="33"/>
    </location>
</feature>
<dbReference type="EMBL" id="MFJK01000008">
    <property type="protein sequence ID" value="OGG19232.1"/>
    <property type="molecule type" value="Genomic_DNA"/>
</dbReference>
<proteinExistence type="predicted"/>
<protein>
    <submittedName>
        <fullName evidence="3">Uncharacterized protein</fullName>
    </submittedName>
</protein>
<comment type="caution">
    <text evidence="3">The sequence shown here is derived from an EMBL/GenBank/DDBJ whole genome shotgun (WGS) entry which is preliminary data.</text>
</comment>
<keyword evidence="2" id="KW-1133">Transmembrane helix</keyword>
<name>A0A1F6A469_9BACT</name>
<dbReference type="Proteomes" id="UP000177871">
    <property type="component" value="Unassembled WGS sequence"/>
</dbReference>
<gene>
    <name evidence="3" type="ORF">A2721_00135</name>
</gene>
<dbReference type="STRING" id="1798381.A2721_00135"/>
<evidence type="ECO:0000313" key="3">
    <source>
        <dbReference type="EMBL" id="OGG19232.1"/>
    </source>
</evidence>
<keyword evidence="2" id="KW-0472">Membrane</keyword>
<accession>A0A1F6A469</accession>
<evidence type="ECO:0000256" key="2">
    <source>
        <dbReference type="SAM" id="Phobius"/>
    </source>
</evidence>
<evidence type="ECO:0000313" key="4">
    <source>
        <dbReference type="Proteomes" id="UP000177871"/>
    </source>
</evidence>
<dbReference type="AlphaFoldDB" id="A0A1F6A469"/>